<name>A0A177AW63_9BILA</name>
<dbReference type="InterPro" id="IPR007073">
    <property type="entry name" value="RNA_pol_Rpb1_7"/>
</dbReference>
<keyword evidence="5" id="KW-0597">Phosphoprotein</keyword>
<dbReference type="PANTHER" id="PTHR19376">
    <property type="entry name" value="DNA-DIRECTED RNA POLYMERASE"/>
    <property type="match status" value="1"/>
</dbReference>
<keyword evidence="13" id="KW-0238">DNA-binding</keyword>
<dbReference type="EC" id="2.7.7.6" evidence="16"/>
<dbReference type="InterPro" id="IPR007066">
    <property type="entry name" value="RNA_pol_Rpb1_3"/>
</dbReference>
<keyword evidence="14 16" id="KW-0804">Transcription</keyword>
<keyword evidence="4" id="KW-1017">Isopeptide bond</keyword>
<dbReference type="InterPro" id="IPR038593">
    <property type="entry name" value="RNA_pol_Rpb1_7_sf"/>
</dbReference>
<evidence type="ECO:0000256" key="16">
    <source>
        <dbReference type="RuleBase" id="RU004279"/>
    </source>
</evidence>
<feature type="compositionally biased region" description="Basic and acidic residues" evidence="17">
    <location>
        <begin position="1964"/>
        <end position="1977"/>
    </location>
</feature>
<feature type="compositionally biased region" description="Low complexity" evidence="17">
    <location>
        <begin position="1581"/>
        <end position="1716"/>
    </location>
</feature>
<comment type="similarity">
    <text evidence="2 16">Belongs to the RNA polymerase beta' chain family.</text>
</comment>
<evidence type="ECO:0000313" key="19">
    <source>
        <dbReference type="EMBL" id="OAF66258.1"/>
    </source>
</evidence>
<dbReference type="SMART" id="SM00663">
    <property type="entry name" value="RPOLA_N"/>
    <property type="match status" value="1"/>
</dbReference>
<gene>
    <name evidence="19" type="ORF">A3Q56_06013</name>
</gene>
<comment type="subcellular location">
    <subcellularLocation>
        <location evidence="1">Nucleus</location>
    </subcellularLocation>
</comment>
<organism evidence="19 20">
    <name type="scientific">Intoshia linei</name>
    <dbReference type="NCBI Taxonomy" id="1819745"/>
    <lineage>
        <taxon>Eukaryota</taxon>
        <taxon>Metazoa</taxon>
        <taxon>Spiralia</taxon>
        <taxon>Lophotrochozoa</taxon>
        <taxon>Mesozoa</taxon>
        <taxon>Orthonectida</taxon>
        <taxon>Rhopaluridae</taxon>
        <taxon>Intoshia</taxon>
    </lineage>
</organism>
<keyword evidence="15" id="KW-0539">Nucleus</keyword>
<dbReference type="Gene3D" id="1.10.274.100">
    <property type="entry name" value="RNA polymerase Rpb1, domain 3"/>
    <property type="match status" value="1"/>
</dbReference>
<dbReference type="EMBL" id="LWCA01000987">
    <property type="protein sequence ID" value="OAF66258.1"/>
    <property type="molecule type" value="Genomic_DNA"/>
</dbReference>
<keyword evidence="10" id="KW-0862">Zinc</keyword>
<dbReference type="Pfam" id="PF04997">
    <property type="entry name" value="RNA_pol_Rpb1_1"/>
    <property type="match status" value="1"/>
</dbReference>
<dbReference type="CDD" id="cd02733">
    <property type="entry name" value="RNAP_II_RPB1_N"/>
    <property type="match status" value="1"/>
</dbReference>
<feature type="compositionally biased region" description="Low complexity" evidence="17">
    <location>
        <begin position="1746"/>
        <end position="1891"/>
    </location>
</feature>
<dbReference type="GO" id="GO:0006366">
    <property type="term" value="P:transcription by RNA polymerase II"/>
    <property type="evidence" value="ECO:0007669"/>
    <property type="project" value="InterPro"/>
</dbReference>
<dbReference type="FunFam" id="1.10.274.100:FF:000001">
    <property type="entry name" value="DNA-directed RNA polymerase subunit"/>
    <property type="match status" value="1"/>
</dbReference>
<dbReference type="InterPro" id="IPR044893">
    <property type="entry name" value="RNA_pol_Rpb1_clamp_domain"/>
</dbReference>
<feature type="region of interest" description="Disordered" evidence="17">
    <location>
        <begin position="1951"/>
        <end position="1989"/>
    </location>
</feature>
<dbReference type="FunFam" id="4.10.860.120:FF:000005">
    <property type="entry name" value="DNA-directed RNA polymerase subunit"/>
    <property type="match status" value="1"/>
</dbReference>
<feature type="region of interest" description="Disordered" evidence="17">
    <location>
        <begin position="1581"/>
        <end position="1923"/>
    </location>
</feature>
<protein>
    <recommendedName>
        <fullName evidence="16">DNA-directed RNA polymerase subunit</fullName>
        <ecNumber evidence="16">2.7.7.6</ecNumber>
    </recommendedName>
</protein>
<dbReference type="SUPFAM" id="SSF64484">
    <property type="entry name" value="beta and beta-prime subunits of DNA dependent RNA-polymerase"/>
    <property type="match status" value="1"/>
</dbReference>
<evidence type="ECO:0000256" key="4">
    <source>
        <dbReference type="ARBA" id="ARBA00022499"/>
    </source>
</evidence>
<dbReference type="Gene3D" id="3.30.1360.140">
    <property type="match status" value="1"/>
</dbReference>
<dbReference type="InterPro" id="IPR007080">
    <property type="entry name" value="RNA_pol_Rpb1_1"/>
</dbReference>
<keyword evidence="3 16" id="KW-0240">DNA-directed RNA polymerase</keyword>
<reference evidence="19 20" key="1">
    <citation type="submission" date="2016-04" db="EMBL/GenBank/DDBJ databases">
        <title>The genome of Intoshia linei affirms orthonectids as highly simplified spiralians.</title>
        <authorList>
            <person name="Mikhailov K.V."/>
            <person name="Slusarev G.S."/>
            <person name="Nikitin M.A."/>
            <person name="Logacheva M.D."/>
            <person name="Penin A."/>
            <person name="Aleoshin V."/>
            <person name="Panchin Y.V."/>
        </authorList>
    </citation>
    <scope>NUCLEOTIDE SEQUENCE [LARGE SCALE GENOMIC DNA]</scope>
    <source>
        <strain evidence="19">Intl2013</strain>
        <tissue evidence="19">Whole animal</tissue>
    </source>
</reference>
<keyword evidence="11" id="KW-0460">Magnesium</keyword>
<keyword evidence="7 16" id="KW-0548">Nucleotidyltransferase</keyword>
<dbReference type="Gene3D" id="3.30.1490.180">
    <property type="entry name" value="RNA polymerase ii"/>
    <property type="match status" value="1"/>
</dbReference>
<evidence type="ECO:0000256" key="8">
    <source>
        <dbReference type="ARBA" id="ARBA00022723"/>
    </source>
</evidence>
<dbReference type="InterPro" id="IPR042102">
    <property type="entry name" value="RNA_pol_Rpb1_3_sf"/>
</dbReference>
<keyword evidence="12" id="KW-0832">Ubl conjugation</keyword>
<dbReference type="InterPro" id="IPR006592">
    <property type="entry name" value="RNA_pol_N"/>
</dbReference>
<dbReference type="FunFam" id="1.10.132.30:FF:000001">
    <property type="entry name" value="DNA-directed RNA polymerase subunit"/>
    <property type="match status" value="1"/>
</dbReference>
<evidence type="ECO:0000256" key="2">
    <source>
        <dbReference type="ARBA" id="ARBA00006460"/>
    </source>
</evidence>
<dbReference type="GO" id="GO:0005665">
    <property type="term" value="C:RNA polymerase II, core complex"/>
    <property type="evidence" value="ECO:0007669"/>
    <property type="project" value="TreeGrafter"/>
</dbReference>
<dbReference type="FunFam" id="1.10.150.390:FF:000001">
    <property type="entry name" value="DNA-directed RNA polymerase subunit"/>
    <property type="match status" value="1"/>
</dbReference>
<evidence type="ECO:0000256" key="11">
    <source>
        <dbReference type="ARBA" id="ARBA00022842"/>
    </source>
</evidence>
<dbReference type="Gene3D" id="1.10.132.30">
    <property type="match status" value="1"/>
</dbReference>
<evidence type="ECO:0000256" key="15">
    <source>
        <dbReference type="ARBA" id="ARBA00023242"/>
    </source>
</evidence>
<dbReference type="FunFam" id="3.30.1490.180:FF:000001">
    <property type="entry name" value="DNA-directed RNA polymerase subunit"/>
    <property type="match status" value="1"/>
</dbReference>
<dbReference type="PANTHER" id="PTHR19376:SF37">
    <property type="entry name" value="DNA-DIRECTED RNA POLYMERASE II SUBUNIT RPB1"/>
    <property type="match status" value="1"/>
</dbReference>
<evidence type="ECO:0000256" key="7">
    <source>
        <dbReference type="ARBA" id="ARBA00022695"/>
    </source>
</evidence>
<comment type="catalytic activity">
    <reaction evidence="16">
        <text>RNA(n) + a ribonucleoside 5'-triphosphate = RNA(n+1) + diphosphate</text>
        <dbReference type="Rhea" id="RHEA:21248"/>
        <dbReference type="Rhea" id="RHEA-COMP:14527"/>
        <dbReference type="Rhea" id="RHEA-COMP:17342"/>
        <dbReference type="ChEBI" id="CHEBI:33019"/>
        <dbReference type="ChEBI" id="CHEBI:61557"/>
        <dbReference type="ChEBI" id="CHEBI:140395"/>
        <dbReference type="EC" id="2.7.7.6"/>
    </reaction>
</comment>
<evidence type="ECO:0000256" key="12">
    <source>
        <dbReference type="ARBA" id="ARBA00022843"/>
    </source>
</evidence>
<dbReference type="Pfam" id="PF05000">
    <property type="entry name" value="RNA_pol_Rpb1_4"/>
    <property type="match status" value="1"/>
</dbReference>
<keyword evidence="20" id="KW-1185">Reference proteome</keyword>
<dbReference type="Proteomes" id="UP000078046">
    <property type="component" value="Unassembled WGS sequence"/>
</dbReference>
<feature type="compositionally biased region" description="Polar residues" evidence="17">
    <location>
        <begin position="1717"/>
        <end position="1728"/>
    </location>
</feature>
<comment type="caution">
    <text evidence="19">The sequence shown here is derived from an EMBL/GenBank/DDBJ whole genome shotgun (WGS) entry which is preliminary data.</text>
</comment>
<evidence type="ECO:0000256" key="3">
    <source>
        <dbReference type="ARBA" id="ARBA00022478"/>
    </source>
</evidence>
<evidence type="ECO:0000256" key="17">
    <source>
        <dbReference type="SAM" id="MobiDB-lite"/>
    </source>
</evidence>
<keyword evidence="9" id="KW-0677">Repeat</keyword>
<evidence type="ECO:0000256" key="13">
    <source>
        <dbReference type="ARBA" id="ARBA00023125"/>
    </source>
</evidence>
<dbReference type="InterPro" id="IPR007081">
    <property type="entry name" value="RNA_pol_Rpb1_5"/>
</dbReference>
<dbReference type="CDD" id="cd02584">
    <property type="entry name" value="RNAP_II_Rpb1_C"/>
    <property type="match status" value="1"/>
</dbReference>
<evidence type="ECO:0000256" key="10">
    <source>
        <dbReference type="ARBA" id="ARBA00022833"/>
    </source>
</evidence>
<dbReference type="Gene3D" id="4.10.860.120">
    <property type="entry name" value="RNA polymerase II, clamp domain"/>
    <property type="match status" value="2"/>
</dbReference>
<accession>A0A177AW63</accession>
<proteinExistence type="inferred from homology"/>
<feature type="compositionally biased region" description="Low complexity" evidence="17">
    <location>
        <begin position="1899"/>
        <end position="1923"/>
    </location>
</feature>
<comment type="function">
    <text evidence="16">DNA-dependent RNA polymerase catalyzes the transcription of DNA into RNA using the four ribonucleoside triphosphates as substrates.</text>
</comment>
<dbReference type="Pfam" id="PF04998">
    <property type="entry name" value="RNA_pol_Rpb1_5"/>
    <property type="match status" value="1"/>
</dbReference>
<dbReference type="FunFam" id="2.40.40.20:FF:000019">
    <property type="entry name" value="DNA-directed RNA polymerase II subunit RPB1"/>
    <property type="match status" value="1"/>
</dbReference>
<dbReference type="GO" id="GO:0046872">
    <property type="term" value="F:metal ion binding"/>
    <property type="evidence" value="ECO:0007669"/>
    <property type="project" value="UniProtKB-KW"/>
</dbReference>
<dbReference type="Pfam" id="PF05001">
    <property type="entry name" value="RNA_pol_Rpb1_R"/>
    <property type="match status" value="13"/>
</dbReference>
<dbReference type="InterPro" id="IPR007083">
    <property type="entry name" value="RNA_pol_Rpb1_4"/>
</dbReference>
<dbReference type="Gene3D" id="2.40.40.20">
    <property type="match status" value="1"/>
</dbReference>
<dbReference type="FunFam" id="3.30.1360.140:FF:000001">
    <property type="entry name" value="DNA-directed RNA polymerase subunit"/>
    <property type="match status" value="1"/>
</dbReference>
<feature type="domain" description="RNA polymerase N-terminal" evidence="18">
    <location>
        <begin position="235"/>
        <end position="538"/>
    </location>
</feature>
<dbReference type="Pfam" id="PF00623">
    <property type="entry name" value="RNA_pol_Rpb1_2"/>
    <property type="match status" value="1"/>
</dbReference>
<evidence type="ECO:0000256" key="5">
    <source>
        <dbReference type="ARBA" id="ARBA00022553"/>
    </source>
</evidence>
<evidence type="ECO:0000256" key="1">
    <source>
        <dbReference type="ARBA" id="ARBA00004123"/>
    </source>
</evidence>
<dbReference type="Gene3D" id="1.10.150.390">
    <property type="match status" value="1"/>
</dbReference>
<dbReference type="NCBIfam" id="NF006336">
    <property type="entry name" value="PRK08566.1"/>
    <property type="match status" value="1"/>
</dbReference>
<sequence length="1989" mass="220458">MTITSESTAPLKSIKRVQFGILSPDEILRASVTEGGILYPVTMEAGKPKFNGLSDPRQGVIERTSRCQTCAGTMTECTGHFGHISLAKPVFHIGFLNRLLKTLRCICYHCSRLLVNPSSTAVQSVLKFDSKARLDGMYQICKTKVVCSAGSKIEDCEGSDDGQQEYGCGRSLPKYRRNNIKVTIEWKDKSAQNDFSNTGEKMSNFTAEMALEIVKRMSDEDAEILGYNLKFAKPEWLIIVVLPVPPLSVRPSVLVNGSSRGHDDLTHKLADIVKINRQLKTNEESGAPPHVIYDDMQLLQYHVATLMDNEIPGIPRAAQKSGRPLKSIKQRLKGKEGRIRGNLMGKRVDFSARTVITPDPLLHINQVGVPLSIAQNMTFPEMVTPLNEARLTELVRRGANTYPGAKYIIRENGDRIDLRYHPKSSDIHLKPGYIVERHMQDDDYIVFNRQPTLHKMSMMCHRVKVLPWSTFRLNLSVTTPYNADFDGDEMNLHLPQSMETRAEVEQLAMVSRMIVSPQANRPVMGIVQDTLTAVCKMTRRDTFIEYHELTDLLMFLPNWNGKVPMPAILKPKPLWTGKQLFTLIIPNRINCTRKHSTHPDEEDTGPYRHISPGDTRVYIVNGKLISGILCKKSLGASSGSLVHIIFNECGHLEAGDFYTNVQTVVNNWLMIEGHSIGIGDTIADPDTYLDIQNTIKNAKIDVIEVIEKAHNDDLEPSPGNTLRQTFENKVNVILNNARDKTGSSAQKSLSERNNFKSMVVAGSKGSKINISQVIACVGQQNVEGKRIPFGFRERTLPHFIKHDYGPESRGFVENSYLAGLTPTEFFFHAMGGREGLIDTAVKTAETGYIQRRLIKAMESVAVKYDATVRDQMDHLIQFRYGEDGLTGEKVEFQNLENIKPSNIKFEKKFKLDLNDEVGLRKVLNEDIVNEILNDTKAHGKVEAEWKVLLNDRKLARQIQGCNNQVVLPCNLARLIWDSQQIFEIDKLKHTDISPIAIIDDIVELTDSLTVVSGNDNLSIQANKNATFLMSCLIRSTFAACRVINEYKLSIEAFEWIVGEIKSRFQQALVQPCEMVGALAAQSLGEPATQMTLNTFHYAGVSSKNVTLGVPRLKEIINVSKSPKTPSVTIFLDEKFAKDAEKAKEVLCKIEHCVLRQLTINSTIFYDPNPENSVVEEDRDFLSIYYEMPDFDVTKMSSWVLRLVLDRKKITDKQLTMEAISEKIKLNFGDQLICIFNDDNAEKLILRIRMMESNKPGDDDGENANMVSDDFFLRCIENNILNEMTLQGIEAITKVYMNLPTMDNKKKVVINNEGEYRSIQEWILETDGTALMACLSQRGIDAKRTYTNDILETFACLGIEAVRKSIEMELNHVISFDGSYVNYRHLSLLCDVMTNNGYVMAITRHGINRQENGCLARCSFEETVDILLDAAMNAEFDDMLGVSENVMVGKLAKIGTGAFDLILNTEKLKFAMEIRGDSNNGIVPCIYENADVDEGAMTPWFMTSQTSPDIMYPSTGMVDGSTPIIAGFSPIESIQSPGCSPGMSPSSPIQTDYRGGVSPAPHMYKSLRHKAAKKVYCPGHQNTTYSPTSPSYSPTSPSYSPTSPSYSPTSPSYSPTSPSYSPTSPSYSPTSPKYSPTSPTYSPTSPTYSPTSPNYSPTSPNYSPTSPNYSPTSPNYSPTSPNYSPTSPNYSPTSPNYSPTSPSYSPTSHNYSPTSPNFSPKSPSQTDFTLNGLDDSGQATLKAGGETSSNTSSSLSVNYSPTYSPTSPNYSPTSPNYSPTSPNYSPTSPNYSPTSPNYSPTSPTYSPTNNNFSSTSPEISHGSNYSPTSPDYSPTSPSFSLKSPTYSPTSPDYSPTSPGFSPKSPTYSPSSSNYSQTSPSYSPSSLNYSPTSPNYPPTSPNYSPTSPKYTPSSPSYSPKSPFSPTYHSKLYGMTESSSFFKKSYASPYMKSFSTNSPSFSYGDDSASKGETDKEKEGETSEDVTSDTNNV</sequence>
<evidence type="ECO:0000313" key="20">
    <source>
        <dbReference type="Proteomes" id="UP000078046"/>
    </source>
</evidence>
<dbReference type="Gene3D" id="6.20.50.80">
    <property type="match status" value="1"/>
</dbReference>
<dbReference type="Pfam" id="PF04990">
    <property type="entry name" value="RNA_pol_Rpb1_7"/>
    <property type="match status" value="1"/>
</dbReference>
<keyword evidence="8" id="KW-0479">Metal-binding</keyword>
<dbReference type="PROSITE" id="PS00115">
    <property type="entry name" value="RNA_POL_II_REPEAT"/>
    <property type="match status" value="17"/>
</dbReference>
<evidence type="ECO:0000256" key="14">
    <source>
        <dbReference type="ARBA" id="ARBA00023163"/>
    </source>
</evidence>
<dbReference type="InterPro" id="IPR000684">
    <property type="entry name" value="RNA_pol_II_repeat_euk"/>
</dbReference>
<dbReference type="GO" id="GO:0003677">
    <property type="term" value="F:DNA binding"/>
    <property type="evidence" value="ECO:0007669"/>
    <property type="project" value="UniProtKB-KW"/>
</dbReference>
<dbReference type="Gene3D" id="6.10.250.2940">
    <property type="match status" value="1"/>
</dbReference>
<evidence type="ECO:0000256" key="9">
    <source>
        <dbReference type="ARBA" id="ARBA00022737"/>
    </source>
</evidence>
<evidence type="ECO:0000256" key="6">
    <source>
        <dbReference type="ARBA" id="ARBA00022679"/>
    </source>
</evidence>
<dbReference type="Pfam" id="PF04992">
    <property type="entry name" value="RNA_pol_Rpb1_6"/>
    <property type="match status" value="1"/>
</dbReference>
<dbReference type="InterPro" id="IPR038120">
    <property type="entry name" value="Rpb1_funnel_sf"/>
</dbReference>
<dbReference type="GO" id="GO:0003899">
    <property type="term" value="F:DNA-directed RNA polymerase activity"/>
    <property type="evidence" value="ECO:0007669"/>
    <property type="project" value="UniProtKB-EC"/>
</dbReference>
<dbReference type="Pfam" id="PF04983">
    <property type="entry name" value="RNA_pol_Rpb1_3"/>
    <property type="match status" value="1"/>
</dbReference>
<dbReference type="InterPro" id="IPR007075">
    <property type="entry name" value="RNA_pol_Rpb1_6"/>
</dbReference>
<keyword evidence="6 16" id="KW-0808">Transferase</keyword>
<evidence type="ECO:0000259" key="18">
    <source>
        <dbReference type="SMART" id="SM00663"/>
    </source>
</evidence>
<dbReference type="InterPro" id="IPR045867">
    <property type="entry name" value="DNA-dir_RpoC_beta_prime"/>
</dbReference>
<dbReference type="OrthoDB" id="270392at2759"/>
<dbReference type="InterPro" id="IPR000722">
    <property type="entry name" value="RNA_pol_asu"/>
</dbReference>